<dbReference type="InterPro" id="IPR029753">
    <property type="entry name" value="D-isomer_DH_CS"/>
</dbReference>
<sequence>MQPERVLTPEETPAERRTFFPKHEVRVLLLEGLHEVAVDAFKNQTFQVESLSKSLTTDQLKEKIANVHILGIRSKTTVTKEILDCAKKLKAIGCFCIGTDQVDLDEAQIKGIPVFNSPFANSRSVAELVLGEVIMLARKVTDASRGMHNGNWNKTASGCYEIRGKTIGIIGYGHVGSQVSLLAESFNMNVLYYDIESKLPLGNAKECDNLEEVLKKSDFVTLHVPKTDLTEKMIAKPQLDLMKKGSYLLNLSRGSVVDLNDLRDALTSGHIAGCAVDVYPKEPSANGDGFVVPLQNCPNTILTPHIGGSTLEAQEAIGKEVSTKLIKYLNEGSTSGAVNFPQITMTNEFKGGHRLLNVHQNRPGVLKIINNILSDYNISAQWLNTTNKIGYLIVQVDTVMSRDLLRNIKALDSSIQTRLLY</sequence>
<dbReference type="PROSITE" id="PS00671">
    <property type="entry name" value="D_2_HYDROXYACID_DH_3"/>
    <property type="match status" value="1"/>
</dbReference>
<dbReference type="PROSITE" id="PS00065">
    <property type="entry name" value="D_2_HYDROXYACID_DH_1"/>
    <property type="match status" value="1"/>
</dbReference>
<dbReference type="FunFam" id="3.40.50.720:FF:000041">
    <property type="entry name" value="D-3-phosphoglycerate dehydrogenase"/>
    <property type="match status" value="1"/>
</dbReference>
<evidence type="ECO:0000256" key="5">
    <source>
        <dbReference type="ARBA" id="ARBA00023027"/>
    </source>
</evidence>
<evidence type="ECO:0000256" key="3">
    <source>
        <dbReference type="ARBA" id="ARBA00013143"/>
    </source>
</evidence>
<dbReference type="InterPro" id="IPR050223">
    <property type="entry name" value="D-isomer_2-hydroxyacid_DH"/>
</dbReference>
<dbReference type="PROSITE" id="PS51671">
    <property type="entry name" value="ACT"/>
    <property type="match status" value="1"/>
</dbReference>
<dbReference type="CDD" id="cd12176">
    <property type="entry name" value="PGDH_3"/>
    <property type="match status" value="1"/>
</dbReference>
<dbReference type="Gene3D" id="3.30.70.260">
    <property type="match status" value="1"/>
</dbReference>
<dbReference type="SUPFAM" id="SSF52283">
    <property type="entry name" value="Formate/glycerate dehydrogenase catalytic domain-like"/>
    <property type="match status" value="1"/>
</dbReference>
<proteinExistence type="inferred from homology"/>
<comment type="pathway">
    <text evidence="1">Amino-acid biosynthesis; L-serine biosynthesis; L-serine from 3-phospho-D-glycerate: step 1/3.</text>
</comment>
<keyword evidence="4 7" id="KW-0560">Oxidoreductase</keyword>
<comment type="similarity">
    <text evidence="2 7">Belongs to the D-isomer specific 2-hydroxyacid dehydrogenase family.</text>
</comment>
<evidence type="ECO:0000256" key="6">
    <source>
        <dbReference type="ARBA" id="ARBA00048731"/>
    </source>
</evidence>
<dbReference type="GO" id="GO:0004617">
    <property type="term" value="F:phosphoglycerate dehydrogenase activity"/>
    <property type="evidence" value="ECO:0007669"/>
    <property type="project" value="UniProtKB-EC"/>
</dbReference>
<dbReference type="Gene3D" id="3.40.50.720">
    <property type="entry name" value="NAD(P)-binding Rossmann-like Domain"/>
    <property type="match status" value="2"/>
</dbReference>
<comment type="caution">
    <text evidence="9">The sequence shown here is derived from an EMBL/GenBank/DDBJ whole genome shotgun (WGS) entry which is preliminary data.</text>
</comment>
<evidence type="ECO:0000256" key="2">
    <source>
        <dbReference type="ARBA" id="ARBA00005854"/>
    </source>
</evidence>
<keyword evidence="10" id="KW-1185">Reference proteome</keyword>
<dbReference type="EC" id="1.1.1.95" evidence="3"/>
<keyword evidence="5" id="KW-0520">NAD</keyword>
<dbReference type="Pfam" id="PF02826">
    <property type="entry name" value="2-Hacid_dh_C"/>
    <property type="match status" value="1"/>
</dbReference>
<dbReference type="Pfam" id="PF00389">
    <property type="entry name" value="2-Hacid_dh"/>
    <property type="match status" value="1"/>
</dbReference>
<dbReference type="SUPFAM" id="SSF51735">
    <property type="entry name" value="NAD(P)-binding Rossmann-fold domains"/>
    <property type="match status" value="1"/>
</dbReference>
<accession>A0AAW2ZKY3</accession>
<gene>
    <name evidence="9" type="ORF">AKO1_009420</name>
</gene>
<dbReference type="GO" id="GO:0006564">
    <property type="term" value="P:L-serine biosynthetic process"/>
    <property type="evidence" value="ECO:0007669"/>
    <property type="project" value="UniProtKB-ARBA"/>
</dbReference>
<dbReference type="EMBL" id="JAOPGA020001632">
    <property type="protein sequence ID" value="KAL0490059.1"/>
    <property type="molecule type" value="Genomic_DNA"/>
</dbReference>
<evidence type="ECO:0000259" key="8">
    <source>
        <dbReference type="PROSITE" id="PS51671"/>
    </source>
</evidence>
<evidence type="ECO:0000313" key="9">
    <source>
        <dbReference type="EMBL" id="KAL0490059.1"/>
    </source>
</evidence>
<reference evidence="9 10" key="1">
    <citation type="submission" date="2024-03" db="EMBL/GenBank/DDBJ databases">
        <title>The Acrasis kona genome and developmental transcriptomes reveal deep origins of eukaryotic multicellular pathways.</title>
        <authorList>
            <person name="Sheikh S."/>
            <person name="Fu C.-J."/>
            <person name="Brown M.W."/>
            <person name="Baldauf S.L."/>
        </authorList>
    </citation>
    <scope>NUCLEOTIDE SEQUENCE [LARGE SCALE GENOMIC DNA]</scope>
    <source>
        <strain evidence="9 10">ATCC MYA-3509</strain>
    </source>
</reference>
<dbReference type="PANTHER" id="PTHR10996:SF282">
    <property type="entry name" value="D-3-PHOSPHOGLYCERATE DEHYDROGENASE 1-RELATED"/>
    <property type="match status" value="1"/>
</dbReference>
<evidence type="ECO:0000313" key="10">
    <source>
        <dbReference type="Proteomes" id="UP001431209"/>
    </source>
</evidence>
<dbReference type="NCBIfam" id="NF008759">
    <property type="entry name" value="PRK11790.1"/>
    <property type="match status" value="1"/>
</dbReference>
<evidence type="ECO:0000256" key="4">
    <source>
        <dbReference type="ARBA" id="ARBA00023002"/>
    </source>
</evidence>
<comment type="catalytic activity">
    <reaction evidence="6">
        <text>(2R)-3-phosphoglycerate + NAD(+) = 3-phosphooxypyruvate + NADH + H(+)</text>
        <dbReference type="Rhea" id="RHEA:12641"/>
        <dbReference type="ChEBI" id="CHEBI:15378"/>
        <dbReference type="ChEBI" id="CHEBI:18110"/>
        <dbReference type="ChEBI" id="CHEBI:57540"/>
        <dbReference type="ChEBI" id="CHEBI:57945"/>
        <dbReference type="ChEBI" id="CHEBI:58272"/>
        <dbReference type="EC" id="1.1.1.95"/>
    </reaction>
</comment>
<evidence type="ECO:0000256" key="7">
    <source>
        <dbReference type="RuleBase" id="RU003719"/>
    </source>
</evidence>
<dbReference type="GO" id="GO:0051287">
    <property type="term" value="F:NAD binding"/>
    <property type="evidence" value="ECO:0007669"/>
    <property type="project" value="InterPro"/>
</dbReference>
<dbReference type="GO" id="GO:0047545">
    <property type="term" value="F:(S)-2-hydroxyglutarate dehydrogenase activity"/>
    <property type="evidence" value="ECO:0007669"/>
    <property type="project" value="UniProtKB-ARBA"/>
</dbReference>
<feature type="domain" description="ACT" evidence="8">
    <location>
        <begin position="354"/>
        <end position="421"/>
    </location>
</feature>
<dbReference type="InterPro" id="IPR006139">
    <property type="entry name" value="D-isomer_2_OHA_DH_cat_dom"/>
</dbReference>
<dbReference type="SUPFAM" id="SSF55021">
    <property type="entry name" value="ACT-like"/>
    <property type="match status" value="1"/>
</dbReference>
<dbReference type="InterPro" id="IPR029752">
    <property type="entry name" value="D-isomer_DH_CS1"/>
</dbReference>
<dbReference type="PANTHER" id="PTHR10996">
    <property type="entry name" value="2-HYDROXYACID DEHYDROGENASE-RELATED"/>
    <property type="match status" value="1"/>
</dbReference>
<dbReference type="InterPro" id="IPR006140">
    <property type="entry name" value="D-isomer_DH_NAD-bd"/>
</dbReference>
<evidence type="ECO:0000256" key="1">
    <source>
        <dbReference type="ARBA" id="ARBA00005216"/>
    </source>
</evidence>
<protein>
    <recommendedName>
        <fullName evidence="3">phosphoglycerate dehydrogenase</fullName>
        <ecNumber evidence="3">1.1.1.95</ecNumber>
    </recommendedName>
</protein>
<dbReference type="Proteomes" id="UP001431209">
    <property type="component" value="Unassembled WGS sequence"/>
</dbReference>
<dbReference type="InterPro" id="IPR036291">
    <property type="entry name" value="NAD(P)-bd_dom_sf"/>
</dbReference>
<dbReference type="InterPro" id="IPR002912">
    <property type="entry name" value="ACT_dom"/>
</dbReference>
<name>A0AAW2ZKY3_9EUKA</name>
<dbReference type="AlphaFoldDB" id="A0AAW2ZKY3"/>
<organism evidence="9 10">
    <name type="scientific">Acrasis kona</name>
    <dbReference type="NCBI Taxonomy" id="1008807"/>
    <lineage>
        <taxon>Eukaryota</taxon>
        <taxon>Discoba</taxon>
        <taxon>Heterolobosea</taxon>
        <taxon>Tetramitia</taxon>
        <taxon>Eutetramitia</taxon>
        <taxon>Acrasidae</taxon>
        <taxon>Acrasis</taxon>
    </lineage>
</organism>
<dbReference type="InterPro" id="IPR045865">
    <property type="entry name" value="ACT-like_dom_sf"/>
</dbReference>